<dbReference type="GO" id="GO:0015087">
    <property type="term" value="F:cobalt ion transmembrane transporter activity"/>
    <property type="evidence" value="ECO:0007669"/>
    <property type="project" value="TreeGrafter"/>
</dbReference>
<proteinExistence type="inferred from homology"/>
<evidence type="ECO:0000256" key="5">
    <source>
        <dbReference type="ARBA" id="ARBA00022475"/>
    </source>
</evidence>
<evidence type="ECO:0000256" key="4">
    <source>
        <dbReference type="ARBA" id="ARBA00022448"/>
    </source>
</evidence>
<evidence type="ECO:0000256" key="10">
    <source>
        <dbReference type="ARBA" id="ARBA00023065"/>
    </source>
</evidence>
<dbReference type="EMBL" id="GL883080">
    <property type="protein sequence ID" value="EGF89935.1"/>
    <property type="molecule type" value="Genomic_DNA"/>
</dbReference>
<dbReference type="InterPro" id="IPR002523">
    <property type="entry name" value="MgTranspt_CorA/ZnTranspt_ZntB"/>
</dbReference>
<keyword evidence="11 13" id="KW-0472">Membrane</keyword>
<accession>F4QT65</accession>
<evidence type="ECO:0000313" key="14">
    <source>
        <dbReference type="EMBL" id="EGF89935.1"/>
    </source>
</evidence>
<keyword evidence="10" id="KW-0406">Ion transport</keyword>
<dbReference type="GO" id="GO:0015095">
    <property type="term" value="F:magnesium ion transmembrane transporter activity"/>
    <property type="evidence" value="ECO:0007669"/>
    <property type="project" value="TreeGrafter"/>
</dbReference>
<evidence type="ECO:0000313" key="15">
    <source>
        <dbReference type="Proteomes" id="UP000006512"/>
    </source>
</evidence>
<comment type="similarity">
    <text evidence="2">Belongs to the CorA metal ion transporter (MIT) (TC 1.A.35) family.</text>
</comment>
<dbReference type="InterPro" id="IPR045861">
    <property type="entry name" value="CorA_cytoplasmic_dom"/>
</dbReference>
<name>F4QT65_9CAUL</name>
<dbReference type="Gene3D" id="3.30.460.20">
    <property type="entry name" value="CorA soluble domain-like"/>
    <property type="match status" value="1"/>
</dbReference>
<dbReference type="InterPro" id="IPR045863">
    <property type="entry name" value="CorA_TM1_TM2"/>
</dbReference>
<dbReference type="InterPro" id="IPR050829">
    <property type="entry name" value="CorA_MIT"/>
</dbReference>
<evidence type="ECO:0000256" key="11">
    <source>
        <dbReference type="ARBA" id="ARBA00023136"/>
    </source>
</evidence>
<evidence type="ECO:0000256" key="13">
    <source>
        <dbReference type="SAM" id="Phobius"/>
    </source>
</evidence>
<dbReference type="SUPFAM" id="SSF144083">
    <property type="entry name" value="Magnesium transport protein CorA, transmembrane region"/>
    <property type="match status" value="1"/>
</dbReference>
<evidence type="ECO:0000256" key="8">
    <source>
        <dbReference type="ARBA" id="ARBA00022842"/>
    </source>
</evidence>
<evidence type="ECO:0000256" key="2">
    <source>
        <dbReference type="ARBA" id="ARBA00009765"/>
    </source>
</evidence>
<comment type="catalytic activity">
    <reaction evidence="12">
        <text>Mg(2+)(in) = Mg(2+)(out)</text>
        <dbReference type="Rhea" id="RHEA:29827"/>
        <dbReference type="ChEBI" id="CHEBI:18420"/>
    </reaction>
</comment>
<dbReference type="Proteomes" id="UP000006512">
    <property type="component" value="Unassembled WGS sequence"/>
</dbReference>
<evidence type="ECO:0000256" key="3">
    <source>
        <dbReference type="ARBA" id="ARBA00019439"/>
    </source>
</evidence>
<dbReference type="STRING" id="715226.ABI_43590"/>
<gene>
    <name evidence="14" type="ORF">ABI_43590</name>
</gene>
<evidence type="ECO:0000256" key="12">
    <source>
        <dbReference type="ARBA" id="ARBA00034269"/>
    </source>
</evidence>
<keyword evidence="9 13" id="KW-1133">Transmembrane helix</keyword>
<protein>
    <recommendedName>
        <fullName evidence="3">Magnesium transport protein CorA</fullName>
    </recommendedName>
</protein>
<keyword evidence="15" id="KW-1185">Reference proteome</keyword>
<dbReference type="OrthoDB" id="9803416at2"/>
<dbReference type="Gene3D" id="1.20.58.340">
    <property type="entry name" value="Magnesium transport protein CorA, transmembrane region"/>
    <property type="match status" value="1"/>
</dbReference>
<dbReference type="Pfam" id="PF01544">
    <property type="entry name" value="CorA"/>
    <property type="match status" value="1"/>
</dbReference>
<dbReference type="PANTHER" id="PTHR47685">
    <property type="entry name" value="MAGNESIUM TRANSPORT PROTEIN CORA"/>
    <property type="match status" value="1"/>
</dbReference>
<keyword evidence="4" id="KW-0813">Transport</keyword>
<keyword evidence="6" id="KW-0997">Cell inner membrane</keyword>
<dbReference type="AlphaFoldDB" id="F4QT65"/>
<evidence type="ECO:0000256" key="6">
    <source>
        <dbReference type="ARBA" id="ARBA00022519"/>
    </source>
</evidence>
<evidence type="ECO:0000256" key="1">
    <source>
        <dbReference type="ARBA" id="ARBA00004429"/>
    </source>
</evidence>
<dbReference type="GO" id="GO:0005886">
    <property type="term" value="C:plasma membrane"/>
    <property type="evidence" value="ECO:0007669"/>
    <property type="project" value="UniProtKB-SubCell"/>
</dbReference>
<dbReference type="CDD" id="cd12837">
    <property type="entry name" value="EcCorA-like_u1"/>
    <property type="match status" value="1"/>
</dbReference>
<evidence type="ECO:0000256" key="7">
    <source>
        <dbReference type="ARBA" id="ARBA00022692"/>
    </source>
</evidence>
<dbReference type="PANTHER" id="PTHR47685:SF1">
    <property type="entry name" value="MAGNESIUM TRANSPORT PROTEIN CORA"/>
    <property type="match status" value="1"/>
</dbReference>
<dbReference type="GO" id="GO:0015099">
    <property type="term" value="F:nickel cation transmembrane transporter activity"/>
    <property type="evidence" value="ECO:0007669"/>
    <property type="project" value="TreeGrafter"/>
</dbReference>
<dbReference type="FunFam" id="1.20.58.340:FF:000001">
    <property type="entry name" value="Magnesium transport protein CorA"/>
    <property type="match status" value="1"/>
</dbReference>
<dbReference type="SUPFAM" id="SSF143865">
    <property type="entry name" value="CorA soluble domain-like"/>
    <property type="match status" value="1"/>
</dbReference>
<keyword evidence="8" id="KW-0460">Magnesium</keyword>
<comment type="subcellular location">
    <subcellularLocation>
        <location evidence="1">Cell inner membrane</location>
        <topology evidence="1">Multi-pass membrane protein</topology>
    </subcellularLocation>
</comment>
<dbReference type="RefSeq" id="WP_006275134.1">
    <property type="nucleotide sequence ID" value="NZ_GL883080.1"/>
</dbReference>
<feature type="transmembrane region" description="Helical" evidence="13">
    <location>
        <begin position="303"/>
        <end position="323"/>
    </location>
</feature>
<dbReference type="eggNOG" id="COG0598">
    <property type="taxonomic scope" value="Bacteria"/>
</dbReference>
<keyword evidence="5" id="KW-1003">Cell membrane</keyword>
<evidence type="ECO:0000256" key="9">
    <source>
        <dbReference type="ARBA" id="ARBA00022989"/>
    </source>
</evidence>
<reference evidence="15" key="1">
    <citation type="submission" date="2011-03" db="EMBL/GenBank/DDBJ databases">
        <title>Draft genome sequence of Brevundimonas diminuta.</title>
        <authorList>
            <person name="Brown P.J.B."/>
            <person name="Buechlein A."/>
            <person name="Hemmerich C."/>
            <person name="Brun Y.V."/>
        </authorList>
    </citation>
    <scope>NUCLEOTIDE SEQUENCE [LARGE SCALE GENOMIC DNA]</scope>
    <source>
        <strain evidence="15">C19</strain>
    </source>
</reference>
<organism evidence="14 15">
    <name type="scientific">Asticcacaulis biprosthecium C19</name>
    <dbReference type="NCBI Taxonomy" id="715226"/>
    <lineage>
        <taxon>Bacteria</taxon>
        <taxon>Pseudomonadati</taxon>
        <taxon>Pseudomonadota</taxon>
        <taxon>Alphaproteobacteria</taxon>
        <taxon>Caulobacterales</taxon>
        <taxon>Caulobacteraceae</taxon>
        <taxon>Asticcacaulis</taxon>
    </lineage>
</organism>
<dbReference type="HOGENOM" id="CLU_007127_5_0_5"/>
<feature type="transmembrane region" description="Helical" evidence="13">
    <location>
        <begin position="267"/>
        <end position="291"/>
    </location>
</feature>
<keyword evidence="7 13" id="KW-0812">Transmembrane</keyword>
<sequence>MIRVFYLPSGGCGKIAETQIDATHNVPDEPVWIDLVNPTEEEERNLPQNLNIALPRQDEIWRNHALNRMYTRDGISYMTAAMLCDVDSGTPRTSPVTFILTPEFLITIRRIDPTSFLHFSESLLLRPKRYPTSADVLEGLLEEMITRVAVRHNDVIKGMDALSHRIFNEEAFDSRHGDPSILTRGVLKRLGYLADLNAKINESVHSLERLLTYFRDDHNHGKDELNRDANRLIKDCRSLAAQSGFLNNQMTFQLETSLGMINVEQNLIAKIFSVVALIFLPPSLVAGYFGMNFKNMPEFELSWGQPFAIVLMLLFAVVPYLWFKRKRWL</sequence>